<dbReference type="Proteomes" id="UP000777784">
    <property type="component" value="Unassembled WGS sequence"/>
</dbReference>
<proteinExistence type="predicted"/>
<accession>A0A948RQX4</accession>
<dbReference type="EMBL" id="JAHJDP010000002">
    <property type="protein sequence ID" value="MBU2689345.1"/>
    <property type="molecule type" value="Genomic_DNA"/>
</dbReference>
<organism evidence="1 2">
    <name type="scientific">Eiseniibacteriota bacterium</name>
    <dbReference type="NCBI Taxonomy" id="2212470"/>
    <lineage>
        <taxon>Bacteria</taxon>
        <taxon>Candidatus Eiseniibacteriota</taxon>
    </lineage>
</organism>
<protein>
    <submittedName>
        <fullName evidence="1">Uncharacterized protein</fullName>
    </submittedName>
</protein>
<reference evidence="1" key="1">
    <citation type="submission" date="2021-05" db="EMBL/GenBank/DDBJ databases">
        <title>Energy efficiency and biological interactions define the core microbiome of deep oligotrophic groundwater.</title>
        <authorList>
            <person name="Mehrshad M."/>
            <person name="Lopez-Fernandez M."/>
            <person name="Bell E."/>
            <person name="Bernier-Latmani R."/>
            <person name="Bertilsson S."/>
            <person name="Dopson M."/>
        </authorList>
    </citation>
    <scope>NUCLEOTIDE SEQUENCE</scope>
    <source>
        <strain evidence="1">Modern_marine.mb.64</strain>
    </source>
</reference>
<gene>
    <name evidence="1" type="ORF">KJ970_00325</name>
</gene>
<comment type="caution">
    <text evidence="1">The sequence shown here is derived from an EMBL/GenBank/DDBJ whole genome shotgun (WGS) entry which is preliminary data.</text>
</comment>
<sequence length="75" mass="8325">MSGLYLCCLTIHDAKIVIDFEYRIIFVCTYCSFNQQGALDAILLPYPLQKPTPQAATISILPLVIPRRVALLVSA</sequence>
<dbReference type="AlphaFoldDB" id="A0A948RQX4"/>
<evidence type="ECO:0000313" key="1">
    <source>
        <dbReference type="EMBL" id="MBU2689345.1"/>
    </source>
</evidence>
<evidence type="ECO:0000313" key="2">
    <source>
        <dbReference type="Proteomes" id="UP000777784"/>
    </source>
</evidence>
<name>A0A948RQX4_UNCEI</name>